<gene>
    <name evidence="6" type="ORF">GCM10023321_40200</name>
</gene>
<keyword evidence="7" id="KW-1185">Reference proteome</keyword>
<dbReference type="EMBL" id="BAABJP010000018">
    <property type="protein sequence ID" value="GAA5159281.1"/>
    <property type="molecule type" value="Genomic_DNA"/>
</dbReference>
<protein>
    <submittedName>
        <fullName evidence="6">Lysophospholipid acyltransferase family protein</fullName>
    </submittedName>
</protein>
<feature type="compositionally biased region" description="Low complexity" evidence="3">
    <location>
        <begin position="284"/>
        <end position="297"/>
    </location>
</feature>
<dbReference type="PANTHER" id="PTHR10434:SF55">
    <property type="entry name" value="POSSIBLE ACYLTRANSFERASE"/>
    <property type="match status" value="1"/>
</dbReference>
<name>A0ABP9QA89_9PSEU</name>
<dbReference type="PANTHER" id="PTHR10434">
    <property type="entry name" value="1-ACYL-SN-GLYCEROL-3-PHOSPHATE ACYLTRANSFERASE"/>
    <property type="match status" value="1"/>
</dbReference>
<keyword evidence="4" id="KW-0812">Transmembrane</keyword>
<keyword evidence="2 6" id="KW-0012">Acyltransferase</keyword>
<evidence type="ECO:0000313" key="6">
    <source>
        <dbReference type="EMBL" id="GAA5159281.1"/>
    </source>
</evidence>
<feature type="compositionally biased region" description="Low complexity" evidence="3">
    <location>
        <begin position="262"/>
        <end position="277"/>
    </location>
</feature>
<dbReference type="SMART" id="SM00563">
    <property type="entry name" value="PlsC"/>
    <property type="match status" value="1"/>
</dbReference>
<dbReference type="CDD" id="cd07989">
    <property type="entry name" value="LPLAT_AGPAT-like"/>
    <property type="match status" value="1"/>
</dbReference>
<feature type="region of interest" description="Disordered" evidence="3">
    <location>
        <begin position="226"/>
        <end position="297"/>
    </location>
</feature>
<accession>A0ABP9QA89</accession>
<evidence type="ECO:0000256" key="2">
    <source>
        <dbReference type="ARBA" id="ARBA00023315"/>
    </source>
</evidence>
<keyword evidence="4" id="KW-0472">Membrane</keyword>
<dbReference type="RefSeq" id="WP_345702965.1">
    <property type="nucleotide sequence ID" value="NZ_BAABJP010000018.1"/>
</dbReference>
<comment type="caution">
    <text evidence="6">The sequence shown here is derived from an EMBL/GenBank/DDBJ whole genome shotgun (WGS) entry which is preliminary data.</text>
</comment>
<dbReference type="Proteomes" id="UP001428817">
    <property type="component" value="Unassembled WGS sequence"/>
</dbReference>
<keyword evidence="1" id="KW-0808">Transferase</keyword>
<feature type="transmembrane region" description="Helical" evidence="4">
    <location>
        <begin position="6"/>
        <end position="25"/>
    </location>
</feature>
<dbReference type="InterPro" id="IPR002123">
    <property type="entry name" value="Plipid/glycerol_acylTrfase"/>
</dbReference>
<dbReference type="GO" id="GO:0016746">
    <property type="term" value="F:acyltransferase activity"/>
    <property type="evidence" value="ECO:0007669"/>
    <property type="project" value="UniProtKB-KW"/>
</dbReference>
<evidence type="ECO:0000256" key="3">
    <source>
        <dbReference type="SAM" id="MobiDB-lite"/>
    </source>
</evidence>
<reference evidence="7" key="1">
    <citation type="journal article" date="2019" name="Int. J. Syst. Evol. Microbiol.">
        <title>The Global Catalogue of Microorganisms (GCM) 10K type strain sequencing project: providing services to taxonomists for standard genome sequencing and annotation.</title>
        <authorList>
            <consortium name="The Broad Institute Genomics Platform"/>
            <consortium name="The Broad Institute Genome Sequencing Center for Infectious Disease"/>
            <person name="Wu L."/>
            <person name="Ma J."/>
        </authorList>
    </citation>
    <scope>NUCLEOTIDE SEQUENCE [LARGE SCALE GENOMIC DNA]</scope>
    <source>
        <strain evidence="7">JCM 18303</strain>
    </source>
</reference>
<keyword evidence="4" id="KW-1133">Transmembrane helix</keyword>
<evidence type="ECO:0000313" key="7">
    <source>
        <dbReference type="Proteomes" id="UP001428817"/>
    </source>
</evidence>
<sequence>MAREKGGFWVGLTAVFFYPLTWLCGRWRVEGLDRIPRSGPALIVANHISYLDPVYTAVFVHRGKRVPRFLAKDSIWRLPVMKWIMPGSGQIPVYRDSADAQRSLSAGIEALEDGKMVIIYPEGTITRDPDQWPMQSRTGVARLALSGDVPVIPLVHWGTLDVFDMYQKKFRPLPRKEIVVRCGDPIDLSAYRGRPVDAALLREVTDHMMGVVRDLLAEVRGEPAPAGFYRKGRAGRPAAPEGPVDGSPDGSASGLTDGSAGGSEASAGGSPDGSTDGSAGGSTGRSASGSAGGEAAS</sequence>
<organism evidence="6 7">
    <name type="scientific">Pseudonocardia eucalypti</name>
    <dbReference type="NCBI Taxonomy" id="648755"/>
    <lineage>
        <taxon>Bacteria</taxon>
        <taxon>Bacillati</taxon>
        <taxon>Actinomycetota</taxon>
        <taxon>Actinomycetes</taxon>
        <taxon>Pseudonocardiales</taxon>
        <taxon>Pseudonocardiaceae</taxon>
        <taxon>Pseudonocardia</taxon>
    </lineage>
</organism>
<evidence type="ECO:0000259" key="5">
    <source>
        <dbReference type="SMART" id="SM00563"/>
    </source>
</evidence>
<evidence type="ECO:0000256" key="4">
    <source>
        <dbReference type="SAM" id="Phobius"/>
    </source>
</evidence>
<dbReference type="Pfam" id="PF01553">
    <property type="entry name" value="Acyltransferase"/>
    <property type="match status" value="1"/>
</dbReference>
<evidence type="ECO:0000256" key="1">
    <source>
        <dbReference type="ARBA" id="ARBA00022679"/>
    </source>
</evidence>
<feature type="domain" description="Phospholipid/glycerol acyltransferase" evidence="5">
    <location>
        <begin position="41"/>
        <end position="159"/>
    </location>
</feature>
<proteinExistence type="predicted"/>
<dbReference type="SUPFAM" id="SSF69593">
    <property type="entry name" value="Glycerol-3-phosphate (1)-acyltransferase"/>
    <property type="match status" value="1"/>
</dbReference>